<dbReference type="AlphaFoldDB" id="A0AAU8AN21"/>
<dbReference type="RefSeq" id="WP_353474627.1">
    <property type="nucleotide sequence ID" value="NZ_CP123385.1"/>
</dbReference>
<accession>A0AAU8AN21</accession>
<dbReference type="EMBL" id="CP123385">
    <property type="protein sequence ID" value="XCC95761.1"/>
    <property type="molecule type" value="Genomic_DNA"/>
</dbReference>
<evidence type="ECO:0000313" key="1">
    <source>
        <dbReference type="EMBL" id="XCC95761.1"/>
    </source>
</evidence>
<organism evidence="1">
    <name type="scientific">Alloyangia sp. H15</name>
    <dbReference type="NCBI Taxonomy" id="3029062"/>
    <lineage>
        <taxon>Bacteria</taxon>
        <taxon>Pseudomonadati</taxon>
        <taxon>Pseudomonadota</taxon>
        <taxon>Alphaproteobacteria</taxon>
        <taxon>Rhodobacterales</taxon>
        <taxon>Roseobacteraceae</taxon>
        <taxon>Alloyangia</taxon>
    </lineage>
</organism>
<reference evidence="1" key="1">
    <citation type="submission" date="2023-02" db="EMBL/GenBank/DDBJ databases">
        <title>Description and genomic characterization of Salipiger bruguierae sp. nov., isolated from the sediment of mangrove plant Bruguiera sexangula.</title>
        <authorList>
            <person name="Long M."/>
        </authorList>
    </citation>
    <scope>NUCLEOTIDE SEQUENCE</scope>
    <source>
        <strain evidence="1">H15</strain>
    </source>
</reference>
<sequence length="270" mass="28458">MAVSQGRQGEGAEAPFLLVLAETEDLTALRVCGALSRAVRAEFVTPDELFMAPHWSHDPLGQSRVELASGLVIDDAGVLGIFNRVSRVAPLQFAAASAADQRYAGDEAFALLVSWLTGFGARCVNRPHPGSVAGFAARSPFEDRLRLGADLHASTRARHLGLGVRPRGFPDPAGPVWPGGPGQHLSGAPQRRVLIAGEDLPEDLPEALRQRLRAEMRARGLVLAEALLEDAGGGWQPVALSPMPEAADEADVARIAGLLLGLARAERGAA</sequence>
<gene>
    <name evidence="1" type="ORF">PVT71_22015</name>
</gene>
<protein>
    <submittedName>
        <fullName evidence="1">Uncharacterized protein</fullName>
    </submittedName>
</protein>
<name>A0AAU8AN21_9RHOB</name>
<proteinExistence type="predicted"/>